<comment type="caution">
    <text evidence="1">The sequence shown here is derived from an EMBL/GenBank/DDBJ whole genome shotgun (WGS) entry which is preliminary data.</text>
</comment>
<evidence type="ECO:0000313" key="2">
    <source>
        <dbReference type="Proteomes" id="UP000485058"/>
    </source>
</evidence>
<sequence>MSAKPEQGPVRPGSGFELLLPGDISSWPRLTISVTNANTALEDVTVASAKPAIPRLFKALYTHQAALGVKLTADIKAAAKLQPMSAEERQVALRCVLHQTLT</sequence>
<dbReference type="Proteomes" id="UP000485058">
    <property type="component" value="Unassembled WGS sequence"/>
</dbReference>
<name>A0A699YWW1_HAELA</name>
<feature type="non-terminal residue" evidence="1">
    <location>
        <position position="1"/>
    </location>
</feature>
<proteinExistence type="predicted"/>
<evidence type="ECO:0000313" key="1">
    <source>
        <dbReference type="EMBL" id="GFH11009.1"/>
    </source>
</evidence>
<reference evidence="1 2" key="1">
    <citation type="submission" date="2020-02" db="EMBL/GenBank/DDBJ databases">
        <title>Draft genome sequence of Haematococcus lacustris strain NIES-144.</title>
        <authorList>
            <person name="Morimoto D."/>
            <person name="Nakagawa S."/>
            <person name="Yoshida T."/>
            <person name="Sawayama S."/>
        </authorList>
    </citation>
    <scope>NUCLEOTIDE SEQUENCE [LARGE SCALE GENOMIC DNA]</scope>
    <source>
        <strain evidence="1 2">NIES-144</strain>
    </source>
</reference>
<accession>A0A699YWW1</accession>
<keyword evidence="2" id="KW-1185">Reference proteome</keyword>
<feature type="non-terminal residue" evidence="1">
    <location>
        <position position="102"/>
    </location>
</feature>
<dbReference type="EMBL" id="BLLF01000366">
    <property type="protein sequence ID" value="GFH11009.1"/>
    <property type="molecule type" value="Genomic_DNA"/>
</dbReference>
<dbReference type="AlphaFoldDB" id="A0A699YWW1"/>
<gene>
    <name evidence="1" type="ORF">HaLaN_06432</name>
</gene>
<organism evidence="1 2">
    <name type="scientific">Haematococcus lacustris</name>
    <name type="common">Green alga</name>
    <name type="synonym">Haematococcus pluvialis</name>
    <dbReference type="NCBI Taxonomy" id="44745"/>
    <lineage>
        <taxon>Eukaryota</taxon>
        <taxon>Viridiplantae</taxon>
        <taxon>Chlorophyta</taxon>
        <taxon>core chlorophytes</taxon>
        <taxon>Chlorophyceae</taxon>
        <taxon>CS clade</taxon>
        <taxon>Chlamydomonadales</taxon>
        <taxon>Haematococcaceae</taxon>
        <taxon>Haematococcus</taxon>
    </lineage>
</organism>
<protein>
    <submittedName>
        <fullName evidence="1">Uncharacterized protein</fullName>
    </submittedName>
</protein>